<accession>A0ABY9X8R4</accession>
<evidence type="ECO:0000313" key="1">
    <source>
        <dbReference type="EMBL" id="WNG51790.1"/>
    </source>
</evidence>
<sequence>MTRSTQGTSVEVYGRSVQAVVSAMEFLKLKAQRILATHGIESLQPEQWYPLQKVINSFEDILKQVGPHTTRAIGRAVPKSAVFPPAINSFESALLSLDQAYRMNHRGSGDIGSYRFQAGEGRNARMVADNPYPCEFDQGIMEALYDRFQPKGSFVLRIEHEGTACRAKGARSCTYNLKW</sequence>
<gene>
    <name evidence="1" type="ORF">F0U60_52540</name>
</gene>
<proteinExistence type="predicted"/>
<dbReference type="RefSeq" id="WP_395812081.1">
    <property type="nucleotide sequence ID" value="NZ_CP043494.1"/>
</dbReference>
<keyword evidence="2" id="KW-1185">Reference proteome</keyword>
<dbReference type="EMBL" id="CP043494">
    <property type="protein sequence ID" value="WNG51790.1"/>
    <property type="molecule type" value="Genomic_DNA"/>
</dbReference>
<dbReference type="Proteomes" id="UP001611383">
    <property type="component" value="Chromosome"/>
</dbReference>
<name>A0ABY9X8R4_9BACT</name>
<organism evidence="1 2">
    <name type="scientific">Archangium minus</name>
    <dbReference type="NCBI Taxonomy" id="83450"/>
    <lineage>
        <taxon>Bacteria</taxon>
        <taxon>Pseudomonadati</taxon>
        <taxon>Myxococcota</taxon>
        <taxon>Myxococcia</taxon>
        <taxon>Myxococcales</taxon>
        <taxon>Cystobacterineae</taxon>
        <taxon>Archangiaceae</taxon>
        <taxon>Archangium</taxon>
    </lineage>
</organism>
<evidence type="ECO:0008006" key="3">
    <source>
        <dbReference type="Google" id="ProtNLM"/>
    </source>
</evidence>
<protein>
    <recommendedName>
        <fullName evidence="3">4-vinyl reductase 4VR domain-containing protein</fullName>
    </recommendedName>
</protein>
<evidence type="ECO:0000313" key="2">
    <source>
        <dbReference type="Proteomes" id="UP001611383"/>
    </source>
</evidence>
<reference evidence="1 2" key="1">
    <citation type="submission" date="2019-08" db="EMBL/GenBank/DDBJ databases">
        <title>Archangium and Cystobacter genomes.</title>
        <authorList>
            <person name="Chen I.-C.K."/>
            <person name="Wielgoss S."/>
        </authorList>
    </citation>
    <scope>NUCLEOTIDE SEQUENCE [LARGE SCALE GENOMIC DNA]</scope>
    <source>
        <strain evidence="1 2">Cbm 6</strain>
    </source>
</reference>